<dbReference type="InterPro" id="IPR046335">
    <property type="entry name" value="LacI/GalR-like_sensor"/>
</dbReference>
<comment type="caution">
    <text evidence="5">The sequence shown here is derived from an EMBL/GenBank/DDBJ whole genome shotgun (WGS) entry which is preliminary data.</text>
</comment>
<evidence type="ECO:0000256" key="1">
    <source>
        <dbReference type="ARBA" id="ARBA00023015"/>
    </source>
</evidence>
<dbReference type="Gene3D" id="3.40.50.2300">
    <property type="match status" value="2"/>
</dbReference>
<evidence type="ECO:0000313" key="6">
    <source>
        <dbReference type="Proteomes" id="UP000269352"/>
    </source>
</evidence>
<dbReference type="SUPFAM" id="SSF53822">
    <property type="entry name" value="Periplasmic binding protein-like I"/>
    <property type="match status" value="1"/>
</dbReference>
<dbReference type="EMBL" id="BGZN01000011">
    <property type="protein sequence ID" value="GBR73469.1"/>
    <property type="molecule type" value="Genomic_DNA"/>
</dbReference>
<keyword evidence="6" id="KW-1185">Reference proteome</keyword>
<dbReference type="Proteomes" id="UP000269352">
    <property type="component" value="Unassembled WGS sequence"/>
</dbReference>
<protein>
    <submittedName>
        <fullName evidence="5">Transcriptional regulators LacI family</fullName>
    </submittedName>
</protein>
<evidence type="ECO:0000256" key="3">
    <source>
        <dbReference type="ARBA" id="ARBA00023163"/>
    </source>
</evidence>
<evidence type="ECO:0000256" key="2">
    <source>
        <dbReference type="ARBA" id="ARBA00023125"/>
    </source>
</evidence>
<gene>
    <name evidence="5" type="ORF">NO1_0847</name>
</gene>
<feature type="domain" description="HTH lacI-type" evidence="4">
    <location>
        <begin position="2"/>
        <end position="45"/>
    </location>
</feature>
<dbReference type="InterPro" id="IPR000843">
    <property type="entry name" value="HTH_LacI"/>
</dbReference>
<dbReference type="CDD" id="cd01392">
    <property type="entry name" value="HTH_LacI"/>
    <property type="match status" value="1"/>
</dbReference>
<dbReference type="InterPro" id="IPR028082">
    <property type="entry name" value="Peripla_BP_I"/>
</dbReference>
<dbReference type="Pfam" id="PF00356">
    <property type="entry name" value="LacI"/>
    <property type="match status" value="1"/>
</dbReference>
<keyword evidence="1" id="KW-0805">Transcription regulation</keyword>
<dbReference type="SUPFAM" id="SSF47413">
    <property type="entry name" value="lambda repressor-like DNA-binding domains"/>
    <property type="match status" value="1"/>
</dbReference>
<dbReference type="Pfam" id="PF13377">
    <property type="entry name" value="Peripla_BP_3"/>
    <property type="match status" value="1"/>
</dbReference>
<organism evidence="5 6">
    <name type="scientific">Termititenax aidoneus</name>
    <dbReference type="NCBI Taxonomy" id="2218524"/>
    <lineage>
        <taxon>Bacteria</taxon>
        <taxon>Bacillati</taxon>
        <taxon>Candidatus Margulisiibacteriota</taxon>
        <taxon>Candidatus Termititenacia</taxon>
        <taxon>Candidatus Termititenacales</taxon>
        <taxon>Candidatus Termititenacaceae</taxon>
        <taxon>Candidatus Termititenax</taxon>
    </lineage>
</organism>
<accession>A0A388T9X8</accession>
<proteinExistence type="predicted"/>
<keyword evidence="2" id="KW-0238">DNA-binding</keyword>
<dbReference type="CDD" id="cd06267">
    <property type="entry name" value="PBP1_LacI_sugar_binding-like"/>
    <property type="match status" value="1"/>
</dbReference>
<dbReference type="Gene3D" id="1.10.260.40">
    <property type="entry name" value="lambda repressor-like DNA-binding domains"/>
    <property type="match status" value="1"/>
</dbReference>
<evidence type="ECO:0000313" key="5">
    <source>
        <dbReference type="EMBL" id="GBR73469.1"/>
    </source>
</evidence>
<reference evidence="5 6" key="1">
    <citation type="journal article" date="2019" name="ISME J.">
        <title>Genome analyses of uncultured TG2/ZB3 bacteria in 'Margulisbacteria' specifically attached to ectosymbiotic spirochetes of protists in the termite gut.</title>
        <authorList>
            <person name="Utami Y.D."/>
            <person name="Kuwahara H."/>
            <person name="Igai K."/>
            <person name="Murakami T."/>
            <person name="Sugaya K."/>
            <person name="Morikawa T."/>
            <person name="Nagura Y."/>
            <person name="Yuki M."/>
            <person name="Deevong P."/>
            <person name="Inoue T."/>
            <person name="Kihara K."/>
            <person name="Lo N."/>
            <person name="Yamada A."/>
            <person name="Ohkuma M."/>
            <person name="Hongoh Y."/>
        </authorList>
    </citation>
    <scope>NUCLEOTIDE SEQUENCE [LARGE SCALE GENOMIC DNA]</scope>
    <source>
        <strain evidence="5">NkOx7-01</strain>
    </source>
</reference>
<dbReference type="PROSITE" id="PS50932">
    <property type="entry name" value="HTH_LACI_2"/>
    <property type="match status" value="1"/>
</dbReference>
<sequence>MSKLKDIAKACNVSISTVSLAIHKPHRISREKKDEILRKAQELGYFSKNKTVTRVLLVFKDFFKCYMGDYYNNVIYGILEVLHKENITIQILSNFDVDYEQVYENNGIIFVGKTPPEFLAKALNFKMPFVLCGHPDDQNKYSSVHFDVKKGLHELLDYLISSGHKKIGLIVGQASHEDFFYKTLVGTFQETLSRNQLSNSEKMITTCDYDNLQTVEIALNKLLKQNPTTICCADDHIAYVSYNILKRWNIKIPDDISLTGFDDIRLSSFLEPPRPRLTTVSSDPINLGRTAVLQLKKMILSSGGFDQKHIILPVHLKIGASVKRIR</sequence>
<dbReference type="PANTHER" id="PTHR30146:SF109">
    <property type="entry name" value="HTH-TYPE TRANSCRIPTIONAL REGULATOR GALS"/>
    <property type="match status" value="1"/>
</dbReference>
<dbReference type="GO" id="GO:0000976">
    <property type="term" value="F:transcription cis-regulatory region binding"/>
    <property type="evidence" value="ECO:0007669"/>
    <property type="project" value="TreeGrafter"/>
</dbReference>
<dbReference type="GO" id="GO:0003700">
    <property type="term" value="F:DNA-binding transcription factor activity"/>
    <property type="evidence" value="ECO:0007669"/>
    <property type="project" value="TreeGrafter"/>
</dbReference>
<keyword evidence="3" id="KW-0804">Transcription</keyword>
<dbReference type="PANTHER" id="PTHR30146">
    <property type="entry name" value="LACI-RELATED TRANSCRIPTIONAL REPRESSOR"/>
    <property type="match status" value="1"/>
</dbReference>
<evidence type="ECO:0000259" key="4">
    <source>
        <dbReference type="PROSITE" id="PS50932"/>
    </source>
</evidence>
<dbReference type="SMART" id="SM00354">
    <property type="entry name" value="HTH_LACI"/>
    <property type="match status" value="1"/>
</dbReference>
<name>A0A388T9X8_TERA1</name>
<dbReference type="AlphaFoldDB" id="A0A388T9X8"/>
<dbReference type="InterPro" id="IPR010982">
    <property type="entry name" value="Lambda_DNA-bd_dom_sf"/>
</dbReference>